<evidence type="ECO:0000256" key="3">
    <source>
        <dbReference type="ARBA" id="ARBA00022692"/>
    </source>
</evidence>
<keyword evidence="13" id="KW-1185">Reference proteome</keyword>
<reference evidence="12 13" key="1">
    <citation type="journal article" date="2007" name="Science">
        <title>Sea anemone genome reveals ancestral eumetazoan gene repertoire and genomic organization.</title>
        <authorList>
            <person name="Putnam N.H."/>
            <person name="Srivastava M."/>
            <person name="Hellsten U."/>
            <person name="Dirks B."/>
            <person name="Chapman J."/>
            <person name="Salamov A."/>
            <person name="Terry A."/>
            <person name="Shapiro H."/>
            <person name="Lindquist E."/>
            <person name="Kapitonov V.V."/>
            <person name="Jurka J."/>
            <person name="Genikhovich G."/>
            <person name="Grigoriev I.V."/>
            <person name="Lucas S.M."/>
            <person name="Steele R.E."/>
            <person name="Finnerty J.R."/>
            <person name="Technau U."/>
            <person name="Martindale M.Q."/>
            <person name="Rokhsar D.S."/>
        </authorList>
    </citation>
    <scope>NUCLEOTIDE SEQUENCE [LARGE SCALE GENOMIC DNA]</scope>
    <source>
        <strain evidence="13">CH2 X CH6</strain>
    </source>
</reference>
<evidence type="ECO:0000313" key="13">
    <source>
        <dbReference type="Proteomes" id="UP000001593"/>
    </source>
</evidence>
<dbReference type="PANTHER" id="PTHR24249">
    <property type="entry name" value="HISTAMINE RECEPTOR-RELATED G-PROTEIN COUPLED RECEPTOR"/>
    <property type="match status" value="1"/>
</dbReference>
<dbReference type="PhylomeDB" id="A7RS06"/>
<evidence type="ECO:0000313" key="12">
    <source>
        <dbReference type="EMBL" id="EDO45718.1"/>
    </source>
</evidence>
<proteinExistence type="inferred from homology"/>
<comment type="subcellular location">
    <subcellularLocation>
        <location evidence="1">Cell membrane</location>
        <topology evidence="1">Multi-pass membrane protein</topology>
    </subcellularLocation>
</comment>
<dbReference type="InterPro" id="IPR050569">
    <property type="entry name" value="TAAR"/>
</dbReference>
<keyword evidence="7 9" id="KW-0675">Receptor</keyword>
<dbReference type="InParanoid" id="A7RS06"/>
<evidence type="ECO:0000256" key="5">
    <source>
        <dbReference type="ARBA" id="ARBA00023040"/>
    </source>
</evidence>
<gene>
    <name evidence="12" type="ORF">NEMVEDRAFT_v1g201266</name>
</gene>
<evidence type="ECO:0000259" key="11">
    <source>
        <dbReference type="PROSITE" id="PS50262"/>
    </source>
</evidence>
<dbReference type="PRINTS" id="PR00237">
    <property type="entry name" value="GPCRRHODOPSN"/>
</dbReference>
<dbReference type="InterPro" id="IPR017452">
    <property type="entry name" value="GPCR_Rhodpsn_7TM"/>
</dbReference>
<dbReference type="Proteomes" id="UP000001593">
    <property type="component" value="Unassembled WGS sequence"/>
</dbReference>
<evidence type="ECO:0000256" key="4">
    <source>
        <dbReference type="ARBA" id="ARBA00022989"/>
    </source>
</evidence>
<comment type="similarity">
    <text evidence="9">Belongs to the G-protein coupled receptor 1 family.</text>
</comment>
<evidence type="ECO:0000256" key="10">
    <source>
        <dbReference type="SAM" id="Phobius"/>
    </source>
</evidence>
<dbReference type="GO" id="GO:0005886">
    <property type="term" value="C:plasma membrane"/>
    <property type="evidence" value="ECO:0000318"/>
    <property type="project" value="GO_Central"/>
</dbReference>
<feature type="transmembrane region" description="Helical" evidence="10">
    <location>
        <begin position="264"/>
        <end position="286"/>
    </location>
</feature>
<name>A7RS06_NEMVE</name>
<feature type="transmembrane region" description="Helical" evidence="10">
    <location>
        <begin position="159"/>
        <end position="182"/>
    </location>
</feature>
<dbReference type="Gene3D" id="1.20.1070.10">
    <property type="entry name" value="Rhodopsin 7-helix transmembrane proteins"/>
    <property type="match status" value="2"/>
</dbReference>
<keyword evidence="4 10" id="KW-1133">Transmembrane helix</keyword>
<dbReference type="OMA" id="CEDFRIA"/>
<keyword evidence="6 10" id="KW-0472">Membrane</keyword>
<evidence type="ECO:0000256" key="6">
    <source>
        <dbReference type="ARBA" id="ARBA00023136"/>
    </source>
</evidence>
<feature type="transmembrane region" description="Helical" evidence="10">
    <location>
        <begin position="68"/>
        <end position="86"/>
    </location>
</feature>
<dbReference type="GO" id="GO:0007186">
    <property type="term" value="P:G protein-coupled receptor signaling pathway"/>
    <property type="evidence" value="ECO:0000318"/>
    <property type="project" value="GO_Central"/>
</dbReference>
<organism evidence="12 13">
    <name type="scientific">Nematostella vectensis</name>
    <name type="common">Starlet sea anemone</name>
    <dbReference type="NCBI Taxonomy" id="45351"/>
    <lineage>
        <taxon>Eukaryota</taxon>
        <taxon>Metazoa</taxon>
        <taxon>Cnidaria</taxon>
        <taxon>Anthozoa</taxon>
        <taxon>Hexacorallia</taxon>
        <taxon>Actiniaria</taxon>
        <taxon>Edwardsiidae</taxon>
        <taxon>Nematostella</taxon>
    </lineage>
</organism>
<feature type="domain" description="G-protein coupled receptors family 1 profile" evidence="11">
    <location>
        <begin position="50"/>
        <end position="197"/>
    </location>
</feature>
<dbReference type="KEGG" id="nve:5517718"/>
<evidence type="ECO:0000256" key="2">
    <source>
        <dbReference type="ARBA" id="ARBA00022475"/>
    </source>
</evidence>
<protein>
    <recommendedName>
        <fullName evidence="11">G-protein coupled receptors family 1 profile domain-containing protein</fullName>
    </recommendedName>
</protein>
<feature type="transmembrane region" description="Helical" evidence="10">
    <location>
        <begin position="33"/>
        <end position="59"/>
    </location>
</feature>
<feature type="transmembrane region" description="Helical" evidence="10">
    <location>
        <begin position="236"/>
        <end position="258"/>
    </location>
</feature>
<dbReference type="SUPFAM" id="SSF81321">
    <property type="entry name" value="Family A G protein-coupled receptor-like"/>
    <property type="match status" value="1"/>
</dbReference>
<dbReference type="InterPro" id="IPR000276">
    <property type="entry name" value="GPCR_Rhodpsn"/>
</dbReference>
<keyword evidence="3 9" id="KW-0812">Transmembrane</keyword>
<dbReference type="CDD" id="cd00637">
    <property type="entry name" value="7tm_classA_rhodopsin-like"/>
    <property type="match status" value="1"/>
</dbReference>
<evidence type="ECO:0000256" key="1">
    <source>
        <dbReference type="ARBA" id="ARBA00004651"/>
    </source>
</evidence>
<dbReference type="GO" id="GO:0004930">
    <property type="term" value="F:G protein-coupled receptor activity"/>
    <property type="evidence" value="ECO:0000318"/>
    <property type="project" value="GO_Central"/>
</dbReference>
<feature type="transmembrane region" description="Helical" evidence="10">
    <location>
        <begin position="188"/>
        <end position="205"/>
    </location>
</feature>
<dbReference type="Pfam" id="PF00001">
    <property type="entry name" value="7tm_1"/>
    <property type="match status" value="1"/>
</dbReference>
<accession>A7RS06</accession>
<evidence type="ECO:0000256" key="9">
    <source>
        <dbReference type="RuleBase" id="RU000688"/>
    </source>
</evidence>
<dbReference type="PANTHER" id="PTHR24249:SF421">
    <property type="entry name" value="G-PROTEIN COUPLED RECEPTORS FAMILY 1 PROFILE DOMAIN-CONTAINING PROTEIN"/>
    <property type="match status" value="1"/>
</dbReference>
<keyword evidence="2" id="KW-1003">Cell membrane</keyword>
<keyword evidence="5 9" id="KW-0297">G-protein coupled receptor</keyword>
<keyword evidence="8 9" id="KW-0807">Transducer</keyword>
<dbReference type="AlphaFoldDB" id="A7RS06"/>
<dbReference type="HOGENOM" id="CLU_077502_0_0_1"/>
<dbReference type="PROSITE" id="PS00237">
    <property type="entry name" value="G_PROTEIN_RECEP_F1_1"/>
    <property type="match status" value="1"/>
</dbReference>
<feature type="transmembrane region" description="Helical" evidence="10">
    <location>
        <begin position="117"/>
        <end position="138"/>
    </location>
</feature>
<dbReference type="PROSITE" id="PS50262">
    <property type="entry name" value="G_PROTEIN_RECEP_F1_2"/>
    <property type="match status" value="1"/>
</dbReference>
<evidence type="ECO:0000256" key="7">
    <source>
        <dbReference type="ARBA" id="ARBA00023170"/>
    </source>
</evidence>
<evidence type="ECO:0000256" key="8">
    <source>
        <dbReference type="ARBA" id="ARBA00023224"/>
    </source>
</evidence>
<dbReference type="EMBL" id="DS469533">
    <property type="protein sequence ID" value="EDO45718.1"/>
    <property type="molecule type" value="Genomic_DNA"/>
</dbReference>
<sequence>MENTTNTSCPMFGKFAEMLPFPKTDMRTKKNVVLVQAILHGATCPFTITLNFLIILVLLKARSLRSNANIMCGLLASVDLLAGWIIQPSLVAEHIMYYSTDQYTCFGATYHYYTHRVLLFVSQILSLSSLHHLTLLNIDRYIGMKETLRYPVIVTQQRVVFGVVCAWLLATLLSLNVFYSALFLPMNISVLVCFSFCIYCSVVVTHESRRHQRQIVTQHRAAGLPLNALQKRRANWVFIFLTLALLLTYFIAGLMRAFRDRVPNILQVTTSLFTLNALLNPVIFILRCEDFRIALRGILEIDPGRVQPHGPT</sequence>